<keyword evidence="2" id="KW-1185">Reference proteome</keyword>
<evidence type="ECO:0000313" key="2">
    <source>
        <dbReference type="Proteomes" id="UP000265663"/>
    </source>
</evidence>
<dbReference type="AlphaFoldDB" id="A0A3M7M7P3"/>
<gene>
    <name evidence="1" type="ORF">GMOD_00000616</name>
</gene>
<accession>A0A3M7M7P3</accession>
<organism evidence="1 2">
    <name type="scientific">Pyrenophora seminiperda CCB06</name>
    <dbReference type="NCBI Taxonomy" id="1302712"/>
    <lineage>
        <taxon>Eukaryota</taxon>
        <taxon>Fungi</taxon>
        <taxon>Dikarya</taxon>
        <taxon>Ascomycota</taxon>
        <taxon>Pezizomycotina</taxon>
        <taxon>Dothideomycetes</taxon>
        <taxon>Pleosporomycetidae</taxon>
        <taxon>Pleosporales</taxon>
        <taxon>Pleosporineae</taxon>
        <taxon>Pleosporaceae</taxon>
        <taxon>Pyrenophora</taxon>
    </lineage>
</organism>
<proteinExistence type="predicted"/>
<sequence>MKMATRYATETREIYDAEEHEYATHHSVINRELLAYFADNLLVRYALEAAVKQRCDPFAPVTAKSNTLNQGRVVDTNDSVSDPTSATDGDVQKFTQPIADKVVSQTAPTNSEGRVKYPPSAYLRIPSCINPSTINFDEIGILYEFGDYYFFVFAELVGNDQKRIVLHSGYMEQSCVGHYLRTEWTSLEKCEVEFGRFGTGALGTDGGNSEWNVHSGRIQRLRAQCLEMAKEYATWLKGRVSSQTTTETIKRNLQLAWSDVMSRAETEWTLEQEKLKDADKFMEEFMVFEE</sequence>
<dbReference type="OrthoDB" id="3668341at2759"/>
<dbReference type="Proteomes" id="UP000265663">
    <property type="component" value="Unassembled WGS sequence"/>
</dbReference>
<reference evidence="1 2" key="1">
    <citation type="journal article" date="2014" name="PLoS ONE">
        <title>De novo Genome Assembly of the Fungal Plant Pathogen Pyrenophora semeniperda.</title>
        <authorList>
            <person name="Soliai M.M."/>
            <person name="Meyer S.E."/>
            <person name="Udall J.A."/>
            <person name="Elzinga D.E."/>
            <person name="Hermansen R.A."/>
            <person name="Bodily P.M."/>
            <person name="Hart A.A."/>
            <person name="Coleman C.E."/>
        </authorList>
    </citation>
    <scope>NUCLEOTIDE SEQUENCE [LARGE SCALE GENOMIC DNA]</scope>
    <source>
        <strain evidence="1 2">CCB06</strain>
        <tissue evidence="1">Mycelium</tissue>
    </source>
</reference>
<evidence type="ECO:0000313" key="1">
    <source>
        <dbReference type="EMBL" id="RMZ70513.1"/>
    </source>
</evidence>
<name>A0A3M7M7P3_9PLEO</name>
<dbReference type="EMBL" id="KE747824">
    <property type="protein sequence ID" value="RMZ70513.1"/>
    <property type="molecule type" value="Genomic_DNA"/>
</dbReference>
<protein>
    <submittedName>
        <fullName evidence="1">Uncharacterized protein</fullName>
    </submittedName>
</protein>